<dbReference type="InterPro" id="IPR016162">
    <property type="entry name" value="Ald_DH_N"/>
</dbReference>
<feature type="active site" evidence="6">
    <location>
        <position position="737"/>
    </location>
</feature>
<dbReference type="Gene3D" id="3.20.20.220">
    <property type="match status" value="1"/>
</dbReference>
<evidence type="ECO:0000259" key="8">
    <source>
        <dbReference type="Pfam" id="PF01619"/>
    </source>
</evidence>
<dbReference type="GO" id="GO:0009898">
    <property type="term" value="C:cytoplasmic side of plasma membrane"/>
    <property type="evidence" value="ECO:0007669"/>
    <property type="project" value="TreeGrafter"/>
</dbReference>
<keyword evidence="3" id="KW-0560">Oxidoreductase</keyword>
<dbReference type="EMBL" id="WOGT01000002">
    <property type="protein sequence ID" value="MUN54617.1"/>
    <property type="molecule type" value="Genomic_DNA"/>
</dbReference>
<dbReference type="EC" id="1.2.1.88" evidence="2"/>
<dbReference type="PANTHER" id="PTHR42862">
    <property type="entry name" value="DELTA-1-PYRROLINE-5-CARBOXYLATE DEHYDROGENASE 1, ISOFORM A-RELATED"/>
    <property type="match status" value="1"/>
</dbReference>
<dbReference type="Pfam" id="PF00171">
    <property type="entry name" value="Aldedh"/>
    <property type="match status" value="1"/>
</dbReference>
<keyword evidence="4" id="KW-0520">NAD</keyword>
<dbReference type="Pfam" id="PF01619">
    <property type="entry name" value="Pro_dh"/>
    <property type="match status" value="1"/>
</dbReference>
<dbReference type="GO" id="GO:0003700">
    <property type="term" value="F:DNA-binding transcription factor activity"/>
    <property type="evidence" value="ECO:0007669"/>
    <property type="project" value="InterPro"/>
</dbReference>
<reference evidence="9 10" key="1">
    <citation type="submission" date="2019-12" db="EMBL/GenBank/DDBJ databases">
        <authorList>
            <person name="Li J."/>
            <person name="Shi Y."/>
            <person name="Xu G."/>
            <person name="Xiao D."/>
            <person name="Ran X."/>
        </authorList>
    </citation>
    <scope>NUCLEOTIDE SEQUENCE [LARGE SCALE GENOMIC DNA]</scope>
    <source>
        <strain evidence="9 10">JCM 15915</strain>
    </source>
</reference>
<dbReference type="InterPro" id="IPR016161">
    <property type="entry name" value="Ald_DH/histidinol_DH"/>
</dbReference>
<evidence type="ECO:0000313" key="9">
    <source>
        <dbReference type="EMBL" id="MUN54617.1"/>
    </source>
</evidence>
<dbReference type="InterPro" id="IPR029041">
    <property type="entry name" value="FAD-linked_oxidoreductase-like"/>
</dbReference>
<comment type="pathway">
    <text evidence="1">Amino-acid degradation; L-proline degradation into L-glutamate; L-glutamate from L-proline: step 2/2.</text>
</comment>
<dbReference type="RefSeq" id="WP_129315405.1">
    <property type="nucleotide sequence ID" value="NZ_NOIQ01000006.1"/>
</dbReference>
<evidence type="ECO:0000256" key="3">
    <source>
        <dbReference type="ARBA" id="ARBA00023002"/>
    </source>
</evidence>
<dbReference type="Gene3D" id="3.40.309.10">
    <property type="entry name" value="Aldehyde Dehydrogenase, Chain A, domain 2"/>
    <property type="match status" value="1"/>
</dbReference>
<gene>
    <name evidence="9" type="ORF">GMA10_05230</name>
</gene>
<dbReference type="PROSITE" id="PS00070">
    <property type="entry name" value="ALDEHYDE_DEHYDR_CYS"/>
    <property type="match status" value="1"/>
</dbReference>
<dbReference type="GO" id="GO:0004657">
    <property type="term" value="F:proline dehydrogenase activity"/>
    <property type="evidence" value="ECO:0007669"/>
    <property type="project" value="InterPro"/>
</dbReference>
<evidence type="ECO:0000313" key="10">
    <source>
        <dbReference type="Proteomes" id="UP000462152"/>
    </source>
</evidence>
<dbReference type="InterPro" id="IPR050485">
    <property type="entry name" value="Proline_metab_enzyme"/>
</dbReference>
<dbReference type="InterPro" id="IPR015590">
    <property type="entry name" value="Aldehyde_DH_dom"/>
</dbReference>
<evidence type="ECO:0000256" key="4">
    <source>
        <dbReference type="ARBA" id="ARBA00023027"/>
    </source>
</evidence>
<name>A0A7K1LHE9_9MICC</name>
<dbReference type="InterPro" id="IPR025703">
    <property type="entry name" value="Bifunct_PutA"/>
</dbReference>
<dbReference type="InterPro" id="IPR002872">
    <property type="entry name" value="Proline_DH_dom"/>
</dbReference>
<comment type="caution">
    <text evidence="9">The sequence shown here is derived from an EMBL/GenBank/DDBJ whole genome shotgun (WGS) entry which is preliminary data.</text>
</comment>
<dbReference type="InterPro" id="IPR016160">
    <property type="entry name" value="Ald_DH_CS_CYS"/>
</dbReference>
<feature type="active site" evidence="6">
    <location>
        <position position="703"/>
    </location>
</feature>
<dbReference type="AlphaFoldDB" id="A0A7K1LHE9"/>
<dbReference type="GO" id="GO:0010133">
    <property type="term" value="P:L-proline catabolic process to L-glutamate"/>
    <property type="evidence" value="ECO:0007669"/>
    <property type="project" value="InterPro"/>
</dbReference>
<dbReference type="InterPro" id="IPR016163">
    <property type="entry name" value="Ald_DH_C"/>
</dbReference>
<dbReference type="Proteomes" id="UP000462152">
    <property type="component" value="Unassembled WGS sequence"/>
</dbReference>
<evidence type="ECO:0000256" key="6">
    <source>
        <dbReference type="PIRSR" id="PIRSR000197-1"/>
    </source>
</evidence>
<sequence length="1148" mass="126108">MATEAGKIVRGWLEASRDVPEDKAAAQLAGVLKDPHGLEFTVGFVDEVIRPEDDAAAGKNLGRLAPIVPKFLPPHLRAAVRAGGVVAPKMPWPTIPVARKAMRDMVGHLIVDARDEKLGPAIKHLTAGGNKLNINLLGEAVLGNEEAERRLRETERILRRDDVDYVSIKVSAVSGPHSPWSFDAVVDRAVERLTPLYEYAAQAGTRKFINMDMEEYKDLDMTIEVFTRILDQPHLKNLEAGIVLQAYLPDTLEAMERLQEWAARRVENGGSRIKVRLVKGANLSLEMVEAVVHKWPLTTWDSKEATDTNYKRVLDYALRPEHTKNIRLGVAGHNLFDIAFSWLLAEHRGVLDDVEYEMLIGMAAQQAEVVRRDVGQLLLYTPVVRPEEFDVAISYLVRRLEENASSENFMSAIFDLNDSQFLFDREKARFERSLEKVTSEIPAPKRQQNRSEETVDNVYSPGEVFENTPDTDTSLAHNREWGKQILARAENSDLGRELVEKSVLTSEDQVLDAVARAKKAGREWGSRPAHERAEILRKAGRVLGAKRAELLEVMASEAGKLLDQGDPEVSEAIDFANYYAGLAEALEKVDGAQYHPSQVTMVTPPWNFPVAIPTGSTLAALAAGSAVLFKPAGESKRCGAVIADALWEAGVPRDVLQLVQLSERDLGRTMVSHPDIDRLILTGGYETAELFRSFRKDLPLLGETSGKNSIIVTPNADLDLAVKDVVNSAFGHAGQKCSACSTVILVGTAATSQRFRNQLVDAVKSLHIAYPTDIRAEMGPVIKAPEGKLKRGLTTLGDGEQWIIEPQQLDDSGKLWSPGVRAGVKPGSEYHMTEYFGPILGVMTAKTLEEAIELQNAPEYGLTAGLHSLNSDELATWLDRVQAGNLYVNRGITGAIVRRQPFGGWKKSTVGSGTKAGGPNYLVALGEWTSQPASAIASPSNENVNQLLNRAREPHALTREEIEFLSRSASADAEAWSSEFGVRHDPSQLGIERNILRYVPQKVHVRGDEEASLAEVLRVVAAGLAAEAPVELSVSRQLPVYVRGALDSAGVNITVETDEAWRTALRGIRDIKPRDLDGTRFEGCRIRYIGNDSGSVFDALNGRPDVAVYHGEVTEAGRVEMLPFVREQAVSITAHRFGNPNHFSDGVI</sequence>
<proteinExistence type="predicted"/>
<evidence type="ECO:0000256" key="2">
    <source>
        <dbReference type="ARBA" id="ARBA00012884"/>
    </source>
</evidence>
<dbReference type="PANTHER" id="PTHR42862:SF1">
    <property type="entry name" value="DELTA-1-PYRROLINE-5-CARBOXYLATE DEHYDROGENASE 2, ISOFORM A-RELATED"/>
    <property type="match status" value="1"/>
</dbReference>
<dbReference type="SUPFAM" id="SSF53720">
    <property type="entry name" value="ALDH-like"/>
    <property type="match status" value="1"/>
</dbReference>
<dbReference type="OrthoDB" id="9812625at2"/>
<dbReference type="PIRSF" id="PIRSF000197">
    <property type="entry name" value="Bifunct_PutA"/>
    <property type="match status" value="1"/>
</dbReference>
<evidence type="ECO:0000256" key="1">
    <source>
        <dbReference type="ARBA" id="ARBA00004786"/>
    </source>
</evidence>
<evidence type="ECO:0000256" key="5">
    <source>
        <dbReference type="ARBA" id="ARBA00048142"/>
    </source>
</evidence>
<evidence type="ECO:0000259" key="7">
    <source>
        <dbReference type="Pfam" id="PF00171"/>
    </source>
</evidence>
<comment type="catalytic activity">
    <reaction evidence="5">
        <text>L-glutamate 5-semialdehyde + NAD(+) + H2O = L-glutamate + NADH + 2 H(+)</text>
        <dbReference type="Rhea" id="RHEA:30235"/>
        <dbReference type="ChEBI" id="CHEBI:15377"/>
        <dbReference type="ChEBI" id="CHEBI:15378"/>
        <dbReference type="ChEBI" id="CHEBI:29985"/>
        <dbReference type="ChEBI" id="CHEBI:57540"/>
        <dbReference type="ChEBI" id="CHEBI:57945"/>
        <dbReference type="ChEBI" id="CHEBI:58066"/>
        <dbReference type="EC" id="1.2.1.88"/>
    </reaction>
</comment>
<protein>
    <recommendedName>
        <fullName evidence="2">L-glutamate gamma-semialdehyde dehydrogenase</fullName>
        <ecNumber evidence="2">1.2.1.88</ecNumber>
    </recommendedName>
</protein>
<accession>A0A7K1LHE9</accession>
<keyword evidence="10" id="KW-1185">Reference proteome</keyword>
<organism evidence="9 10">
    <name type="scientific">Rothia koreensis</name>
    <dbReference type="NCBI Taxonomy" id="592378"/>
    <lineage>
        <taxon>Bacteria</taxon>
        <taxon>Bacillati</taxon>
        <taxon>Actinomycetota</taxon>
        <taxon>Actinomycetes</taxon>
        <taxon>Micrococcales</taxon>
        <taxon>Micrococcaceae</taxon>
        <taxon>Rothia</taxon>
    </lineage>
</organism>
<dbReference type="SUPFAM" id="SSF51730">
    <property type="entry name" value="FAD-linked oxidoreductase"/>
    <property type="match status" value="1"/>
</dbReference>
<dbReference type="GO" id="GO:0003842">
    <property type="term" value="F:L-glutamate gamma-semialdehyde dehydrogenase activity"/>
    <property type="evidence" value="ECO:0007669"/>
    <property type="project" value="UniProtKB-EC"/>
</dbReference>
<feature type="domain" description="Aldehyde dehydrogenase" evidence="7">
    <location>
        <begin position="504"/>
        <end position="919"/>
    </location>
</feature>
<feature type="domain" description="Proline dehydrogenase" evidence="8">
    <location>
        <begin position="122"/>
        <end position="411"/>
    </location>
</feature>
<dbReference type="Gene3D" id="3.40.605.10">
    <property type="entry name" value="Aldehyde Dehydrogenase, Chain A, domain 1"/>
    <property type="match status" value="1"/>
</dbReference>